<protein>
    <submittedName>
        <fullName evidence="3">Transcriptional regulator</fullName>
    </submittedName>
</protein>
<feature type="region of interest" description="Disordered" evidence="1">
    <location>
        <begin position="68"/>
        <end position="93"/>
    </location>
</feature>
<organism evidence="2 3">
    <name type="scientific">Steinernema glaseri</name>
    <dbReference type="NCBI Taxonomy" id="37863"/>
    <lineage>
        <taxon>Eukaryota</taxon>
        <taxon>Metazoa</taxon>
        <taxon>Ecdysozoa</taxon>
        <taxon>Nematoda</taxon>
        <taxon>Chromadorea</taxon>
        <taxon>Rhabditida</taxon>
        <taxon>Tylenchina</taxon>
        <taxon>Panagrolaimomorpha</taxon>
        <taxon>Strongyloidoidea</taxon>
        <taxon>Steinernematidae</taxon>
        <taxon>Steinernema</taxon>
    </lineage>
</organism>
<sequence>MKKIMKKIMKKKLEILAIQKDIDRMVARTAMILEQVDMYNTRYELLCRENEALRLRIFRILAERAAAKQAKKSAPADKASPSDTDKKPKADDV</sequence>
<feature type="compositionally biased region" description="Basic and acidic residues" evidence="1">
    <location>
        <begin position="83"/>
        <end position="93"/>
    </location>
</feature>
<name>A0A1I7Y340_9BILA</name>
<proteinExistence type="predicted"/>
<keyword evidence="2" id="KW-1185">Reference proteome</keyword>
<evidence type="ECO:0000313" key="2">
    <source>
        <dbReference type="Proteomes" id="UP000095287"/>
    </source>
</evidence>
<evidence type="ECO:0000256" key="1">
    <source>
        <dbReference type="SAM" id="MobiDB-lite"/>
    </source>
</evidence>
<dbReference type="AlphaFoldDB" id="A0A1I7Y340"/>
<reference evidence="3" key="1">
    <citation type="submission" date="2016-11" db="UniProtKB">
        <authorList>
            <consortium name="WormBaseParasite"/>
        </authorList>
    </citation>
    <scope>IDENTIFICATION</scope>
</reference>
<dbReference type="WBParaSite" id="L893_g12173.t1">
    <property type="protein sequence ID" value="L893_g12173.t1"/>
    <property type="gene ID" value="L893_g12173"/>
</dbReference>
<feature type="compositionally biased region" description="Low complexity" evidence="1">
    <location>
        <begin position="72"/>
        <end position="82"/>
    </location>
</feature>
<evidence type="ECO:0000313" key="3">
    <source>
        <dbReference type="WBParaSite" id="L893_g12173.t1"/>
    </source>
</evidence>
<accession>A0A1I7Y340</accession>
<dbReference type="Proteomes" id="UP000095287">
    <property type="component" value="Unplaced"/>
</dbReference>